<proteinExistence type="predicted"/>
<name>A0A160TJ00_9ZZZZ</name>
<evidence type="ECO:0000313" key="1">
    <source>
        <dbReference type="EMBL" id="CUS45020.1"/>
    </source>
</evidence>
<protein>
    <submittedName>
        <fullName evidence="1">Uncharacterized protein</fullName>
    </submittedName>
</protein>
<reference evidence="1" key="1">
    <citation type="submission" date="2015-10" db="EMBL/GenBank/DDBJ databases">
        <authorList>
            <person name="Gilbert D.G."/>
        </authorList>
    </citation>
    <scope>NUCLEOTIDE SEQUENCE</scope>
</reference>
<dbReference type="EMBL" id="CZQE01000201">
    <property type="protein sequence ID" value="CUS45020.1"/>
    <property type="molecule type" value="Genomic_DNA"/>
</dbReference>
<accession>A0A160TJ00</accession>
<dbReference type="AlphaFoldDB" id="A0A160TJ00"/>
<gene>
    <name evidence="1" type="ORF">MGWOODY_Smn115</name>
</gene>
<sequence length="105" mass="11221">MPAAQEFPVDLPGPVSQEHGLRWATIVIAVATASLALTNAASIESWGAELTPGPRVAQLLDHADNWRATTDRAGLGSPRATMHRIWKRLEQASWPGDSADAQARG</sequence>
<organism evidence="1">
    <name type="scientific">hydrothermal vent metagenome</name>
    <dbReference type="NCBI Taxonomy" id="652676"/>
    <lineage>
        <taxon>unclassified sequences</taxon>
        <taxon>metagenomes</taxon>
        <taxon>ecological metagenomes</taxon>
    </lineage>
</organism>